<dbReference type="RefSeq" id="WP_084612008.1">
    <property type="nucleotide sequence ID" value="NZ_AP018738.1"/>
</dbReference>
<evidence type="ECO:0000259" key="3">
    <source>
        <dbReference type="Pfam" id="PF00656"/>
    </source>
</evidence>
<evidence type="ECO:0000256" key="1">
    <source>
        <dbReference type="SAM" id="MobiDB-lite"/>
    </source>
</evidence>
<evidence type="ECO:0000313" key="5">
    <source>
        <dbReference type="Proteomes" id="UP000033070"/>
    </source>
</evidence>
<reference evidence="4 5" key="1">
    <citation type="submission" date="2018-06" db="EMBL/GenBank/DDBJ databases">
        <title>OYT1 Genome Sequencing.</title>
        <authorList>
            <person name="Kato S."/>
            <person name="Itoh T."/>
            <person name="Ohkuma M."/>
        </authorList>
    </citation>
    <scope>NUCLEOTIDE SEQUENCE [LARGE SCALE GENOMIC DNA]</scope>
    <source>
        <strain evidence="4 5">OYT1</strain>
    </source>
</reference>
<dbReference type="GO" id="GO:0006508">
    <property type="term" value="P:proteolysis"/>
    <property type="evidence" value="ECO:0007669"/>
    <property type="project" value="InterPro"/>
</dbReference>
<dbReference type="Proteomes" id="UP000033070">
    <property type="component" value="Chromosome"/>
</dbReference>
<organism evidence="4 5">
    <name type="scientific">Ferriphaselus amnicola</name>
    <dbReference type="NCBI Taxonomy" id="1188319"/>
    <lineage>
        <taxon>Bacteria</taxon>
        <taxon>Pseudomonadati</taxon>
        <taxon>Pseudomonadota</taxon>
        <taxon>Betaproteobacteria</taxon>
        <taxon>Nitrosomonadales</taxon>
        <taxon>Gallionellaceae</taxon>
        <taxon>Ferriphaselus</taxon>
    </lineage>
</organism>
<dbReference type="GO" id="GO:0005737">
    <property type="term" value="C:cytoplasm"/>
    <property type="evidence" value="ECO:0007669"/>
    <property type="project" value="TreeGrafter"/>
</dbReference>
<dbReference type="PANTHER" id="PTHR48104">
    <property type="entry name" value="METACASPASE-4"/>
    <property type="match status" value="1"/>
</dbReference>
<dbReference type="KEGG" id="fam:OYT1_ch0935"/>
<feature type="chain" id="PRO_5017351982" evidence="2">
    <location>
        <begin position="23"/>
        <end position="709"/>
    </location>
</feature>
<evidence type="ECO:0000313" key="4">
    <source>
        <dbReference type="EMBL" id="BBE50497.1"/>
    </source>
</evidence>
<proteinExistence type="predicted"/>
<protein>
    <submittedName>
        <fullName evidence="4">Peptidase C14 caspase catalytic subunit p20</fullName>
    </submittedName>
</protein>
<dbReference type="Gene3D" id="3.40.50.1460">
    <property type="match status" value="1"/>
</dbReference>
<dbReference type="AlphaFoldDB" id="A0A2Z6GAM9"/>
<dbReference type="GO" id="GO:0004197">
    <property type="term" value="F:cysteine-type endopeptidase activity"/>
    <property type="evidence" value="ECO:0007669"/>
    <property type="project" value="InterPro"/>
</dbReference>
<gene>
    <name evidence="4" type="ORF">OYT1_ch0935</name>
</gene>
<feature type="domain" description="Peptidase C14 caspase" evidence="3">
    <location>
        <begin position="25"/>
        <end position="294"/>
    </location>
</feature>
<sequence>MLRNISIVCMVLVASWVSSAQASTGYALIVGVSHYPSLDERMQLDGPKYDSEMVAAYLKKQRSGLFRQENIKVLADGISGAQTPTKAAIQRGMDAIASKALEGDFVYLHFSGHGSQQPARQGDLSETDGRDELFLPADIGAWDDSVGTVKNALVDDEIGQLIGNIRKKGAFVWVVFDSCHSGTVTRGAPAGEDVHMRKVEPSALGIPQAAMDAADRNGTKTRGKGAAPESSFVKMGDSSGKAGGLVAFYAAQSTEQAPEMRLPQGEDGRLPHGLFTFTLLQTITEHPGITYRRAAQEVLQRYSALNMDRPTPLFEGDMDSRVFGSNQVDEKPQWPIEKRGGEIRIPAGNLSRLSSGSIVAFLDSPGADEKSAVGYAKVVNPTAMESVLQPIEYRGKKAISPNALPENGYARLVEQKMDLSLRVARPEWKDTYPKEARERIQKIMDSLKPEEGSGLRLQWVDVGQPADIRLAYAQAGSEQEQLWLLPPTGNLVTAGANKTPSIILKGKDDAQLKLALLDNLTRVARVVNLLRVSQGMGAGSSAMEVMLKVKRKADGITRELSATSIPSLYPGDEVHLLAVNTGRKPVDVNVLFVGSDYSISHWYKERIHPNGKLSTGLFRVSADSFGKERVIVVTNEAKPESEVVDLSFLAQKAMPKTRGNALTGMGALLQEAGFGGVKTRGVEPLGGAEEGGASSILQFIIDTAASLDM</sequence>
<dbReference type="Pfam" id="PF00656">
    <property type="entry name" value="Peptidase_C14"/>
    <property type="match status" value="1"/>
</dbReference>
<feature type="signal peptide" evidence="2">
    <location>
        <begin position="1"/>
        <end position="22"/>
    </location>
</feature>
<dbReference type="OrthoDB" id="1491023at2"/>
<keyword evidence="2" id="KW-0732">Signal</keyword>
<feature type="region of interest" description="Disordered" evidence="1">
    <location>
        <begin position="212"/>
        <end position="234"/>
    </location>
</feature>
<evidence type="ECO:0000256" key="2">
    <source>
        <dbReference type="SAM" id="SignalP"/>
    </source>
</evidence>
<dbReference type="InterPro" id="IPR011600">
    <property type="entry name" value="Pept_C14_caspase"/>
</dbReference>
<dbReference type="PANTHER" id="PTHR48104:SF30">
    <property type="entry name" value="METACASPASE-1"/>
    <property type="match status" value="1"/>
</dbReference>
<name>A0A2Z6GAM9_9PROT</name>
<accession>A0A2Z6GAM9</accession>
<dbReference type="InterPro" id="IPR050452">
    <property type="entry name" value="Metacaspase"/>
</dbReference>
<dbReference type="STRING" id="1188319.OYT1_01803"/>
<keyword evidence="5" id="KW-1185">Reference proteome</keyword>
<dbReference type="EMBL" id="AP018738">
    <property type="protein sequence ID" value="BBE50497.1"/>
    <property type="molecule type" value="Genomic_DNA"/>
</dbReference>